<evidence type="ECO:0000256" key="2">
    <source>
        <dbReference type="ARBA" id="ARBA00023315"/>
    </source>
</evidence>
<evidence type="ECO:0000256" key="3">
    <source>
        <dbReference type="ARBA" id="ARBA00038502"/>
    </source>
</evidence>
<dbReference type="SUPFAM" id="SSF55729">
    <property type="entry name" value="Acyl-CoA N-acyltransferases (Nat)"/>
    <property type="match status" value="1"/>
</dbReference>
<dbReference type="GO" id="GO:0016747">
    <property type="term" value="F:acyltransferase activity, transferring groups other than amino-acyl groups"/>
    <property type="evidence" value="ECO:0007669"/>
    <property type="project" value="InterPro"/>
</dbReference>
<dbReference type="PANTHER" id="PTHR43792">
    <property type="entry name" value="GNAT FAMILY, PUTATIVE (AFU_ORTHOLOGUE AFUA_3G00765)-RELATED-RELATED"/>
    <property type="match status" value="1"/>
</dbReference>
<dbReference type="InterPro" id="IPR016181">
    <property type="entry name" value="Acyl_CoA_acyltransferase"/>
</dbReference>
<dbReference type="InterPro" id="IPR051531">
    <property type="entry name" value="N-acetyltransferase"/>
</dbReference>
<accession>A0A2S1SF52</accession>
<name>A0A2S1SF52_9FLAO</name>
<dbReference type="AlphaFoldDB" id="A0A2S1SF52"/>
<gene>
    <name evidence="5" type="ORF">HYN49_03335</name>
</gene>
<feature type="domain" description="N-acetyltransferase" evidence="4">
    <location>
        <begin position="8"/>
        <end position="171"/>
    </location>
</feature>
<proteinExistence type="inferred from homology"/>
<protein>
    <submittedName>
        <fullName evidence="5">N-acetyltransferase</fullName>
    </submittedName>
</protein>
<comment type="similarity">
    <text evidence="3">Belongs to the acetyltransferase family. RimJ subfamily.</text>
</comment>
<dbReference type="PROSITE" id="PS51186">
    <property type="entry name" value="GNAT"/>
    <property type="match status" value="1"/>
</dbReference>
<keyword evidence="6" id="KW-1185">Reference proteome</keyword>
<organism evidence="5 6">
    <name type="scientific">Flavobacterium pallidum</name>
    <dbReference type="NCBI Taxonomy" id="2172098"/>
    <lineage>
        <taxon>Bacteria</taxon>
        <taxon>Pseudomonadati</taxon>
        <taxon>Bacteroidota</taxon>
        <taxon>Flavobacteriia</taxon>
        <taxon>Flavobacteriales</taxon>
        <taxon>Flavobacteriaceae</taxon>
        <taxon>Flavobacterium</taxon>
    </lineage>
</organism>
<keyword evidence="2" id="KW-0012">Acyltransferase</keyword>
<sequence length="178" mass="20480">MNIDWEISPIDDITAEAFFALINKNREHIRKTFPGTLSGCDSFEKTQEFIAAANEKQAKREGHYFYIHHKEMETLIGYICVKNIDPRILRCELAYFIDEDFEGQGIITKAVSNTIAYCFNELLMNKIIICTSKENTASQRIATKHGFVKEGLLRKEFRSGEGSLEDICYFGLLKSDYK</sequence>
<dbReference type="KEGG" id="fpal:HYN49_03335"/>
<dbReference type="Gene3D" id="3.40.630.30">
    <property type="match status" value="1"/>
</dbReference>
<evidence type="ECO:0000256" key="1">
    <source>
        <dbReference type="ARBA" id="ARBA00022679"/>
    </source>
</evidence>
<reference evidence="5 6" key="1">
    <citation type="submission" date="2018-05" db="EMBL/GenBank/DDBJ databases">
        <title>Genome sequencing of Flavobacterium sp. HYN0049.</title>
        <authorList>
            <person name="Yi H."/>
            <person name="Baek C."/>
        </authorList>
    </citation>
    <scope>NUCLEOTIDE SEQUENCE [LARGE SCALE GENOMIC DNA]</scope>
    <source>
        <strain evidence="5 6">HYN0049</strain>
    </source>
</reference>
<dbReference type="InterPro" id="IPR000182">
    <property type="entry name" value="GNAT_dom"/>
</dbReference>
<evidence type="ECO:0000313" key="6">
    <source>
        <dbReference type="Proteomes" id="UP000244937"/>
    </source>
</evidence>
<dbReference type="EMBL" id="CP029187">
    <property type="protein sequence ID" value="AWI25002.1"/>
    <property type="molecule type" value="Genomic_DNA"/>
</dbReference>
<evidence type="ECO:0000313" key="5">
    <source>
        <dbReference type="EMBL" id="AWI25002.1"/>
    </source>
</evidence>
<dbReference type="OrthoDB" id="883856at2"/>
<evidence type="ECO:0000259" key="4">
    <source>
        <dbReference type="PROSITE" id="PS51186"/>
    </source>
</evidence>
<dbReference type="RefSeq" id="WP_108902797.1">
    <property type="nucleotide sequence ID" value="NZ_CP029187.1"/>
</dbReference>
<dbReference type="Pfam" id="PF13302">
    <property type="entry name" value="Acetyltransf_3"/>
    <property type="match status" value="1"/>
</dbReference>
<keyword evidence="1 5" id="KW-0808">Transferase</keyword>
<dbReference type="PANTHER" id="PTHR43792:SF8">
    <property type="entry name" value="[RIBOSOMAL PROTEIN US5]-ALANINE N-ACETYLTRANSFERASE"/>
    <property type="match status" value="1"/>
</dbReference>
<dbReference type="Proteomes" id="UP000244937">
    <property type="component" value="Chromosome"/>
</dbReference>